<proteinExistence type="inferred from homology"/>
<dbReference type="Gene3D" id="3.90.960.10">
    <property type="entry name" value="YbaK/aminoacyl-tRNA synthetase-associated domain"/>
    <property type="match status" value="1"/>
</dbReference>
<dbReference type="EC" id="4.2.-.-" evidence="4"/>
<feature type="domain" description="YbaK/aminoacyl-tRNA synthetase-associated" evidence="5">
    <location>
        <begin position="36"/>
        <end position="149"/>
    </location>
</feature>
<evidence type="ECO:0000256" key="4">
    <source>
        <dbReference type="PIRNR" id="PIRNR006181"/>
    </source>
</evidence>
<dbReference type="EMBL" id="JACHFQ010000004">
    <property type="protein sequence ID" value="MBB5226016.1"/>
    <property type="molecule type" value="Genomic_DNA"/>
</dbReference>
<keyword evidence="2 4" id="KW-0648">Protein biosynthesis</keyword>
<keyword evidence="7" id="KW-1185">Reference proteome</keyword>
<dbReference type="Proteomes" id="UP000518887">
    <property type="component" value="Unassembled WGS sequence"/>
</dbReference>
<dbReference type="InterPro" id="IPR007214">
    <property type="entry name" value="YbaK/aa-tRNA-synth-assoc-dom"/>
</dbReference>
<dbReference type="CDD" id="cd00002">
    <property type="entry name" value="YbaK_deacylase"/>
    <property type="match status" value="1"/>
</dbReference>
<evidence type="ECO:0000313" key="6">
    <source>
        <dbReference type="EMBL" id="MBB5226016.1"/>
    </source>
</evidence>
<name>A0A7W8G905_9SPIR</name>
<evidence type="ECO:0000256" key="3">
    <source>
        <dbReference type="ARBA" id="ARBA00023239"/>
    </source>
</evidence>
<accession>A0A7W8G905</accession>
<dbReference type="GO" id="GO:0016829">
    <property type="term" value="F:lyase activity"/>
    <property type="evidence" value="ECO:0007669"/>
    <property type="project" value="UniProtKB-KW"/>
</dbReference>
<dbReference type="InterPro" id="IPR004369">
    <property type="entry name" value="Prolyl-tRNA_editing_YbaK/EbsC"/>
</dbReference>
<reference evidence="6 7" key="1">
    <citation type="submission" date="2020-08" db="EMBL/GenBank/DDBJ databases">
        <title>Genomic Encyclopedia of Type Strains, Phase IV (KMG-IV): sequencing the most valuable type-strain genomes for metagenomic binning, comparative biology and taxonomic classification.</title>
        <authorList>
            <person name="Goeker M."/>
        </authorList>
    </citation>
    <scope>NUCLEOTIDE SEQUENCE [LARGE SCALE GENOMIC DNA]</scope>
    <source>
        <strain evidence="6 7">DSM 103462</strain>
    </source>
</reference>
<dbReference type="GO" id="GO:0006412">
    <property type="term" value="P:translation"/>
    <property type="evidence" value="ECO:0007669"/>
    <property type="project" value="UniProtKB-KW"/>
</dbReference>
<dbReference type="GO" id="GO:0002161">
    <property type="term" value="F:aminoacyl-tRNA deacylase activity"/>
    <property type="evidence" value="ECO:0007669"/>
    <property type="project" value="InterPro"/>
</dbReference>
<organism evidence="6 7">
    <name type="scientific">Treponema ruminis</name>
    <dbReference type="NCBI Taxonomy" id="744515"/>
    <lineage>
        <taxon>Bacteria</taxon>
        <taxon>Pseudomonadati</taxon>
        <taxon>Spirochaetota</taxon>
        <taxon>Spirochaetia</taxon>
        <taxon>Spirochaetales</taxon>
        <taxon>Treponemataceae</taxon>
        <taxon>Treponema</taxon>
    </lineage>
</organism>
<dbReference type="PANTHER" id="PTHR30411">
    <property type="entry name" value="CYTOPLASMIC PROTEIN"/>
    <property type="match status" value="1"/>
</dbReference>
<evidence type="ECO:0000259" key="5">
    <source>
        <dbReference type="Pfam" id="PF04073"/>
    </source>
</evidence>
<dbReference type="Pfam" id="PF04073">
    <property type="entry name" value="tRNA_edit"/>
    <property type="match status" value="1"/>
</dbReference>
<sequence>MKKTNAMRILDGLKIKYETLSYDDDGEHELSRGAATKTAEKLGINPAACFKTIVMRSETKQVFVFCQSALHEINLKKARNACGAKEINPVKPDELLALTGYIRGGCSPLGMKKKFPTFIDESALSHEKIYVSAGMRGEQIALAPADLIKATEAEAVDLILEG</sequence>
<dbReference type="InterPro" id="IPR036754">
    <property type="entry name" value="YbaK/aa-tRNA-synt-asso_dom_sf"/>
</dbReference>
<comment type="similarity">
    <text evidence="1 4">Belongs to the prolyl-tRNA editing family. YbaK/EbsC subfamily.</text>
</comment>
<keyword evidence="3 4" id="KW-0456">Lyase</keyword>
<dbReference type="RefSeq" id="WP_184658893.1">
    <property type="nucleotide sequence ID" value="NZ_CP031518.1"/>
</dbReference>
<keyword evidence="6" id="KW-0378">Hydrolase</keyword>
<protein>
    <recommendedName>
        <fullName evidence="4">Cys-tRNA(Pro)/Cys-tRNA(Cys) deacylase</fullName>
        <ecNumber evidence="4">4.2.-.-</ecNumber>
    </recommendedName>
</protein>
<dbReference type="PANTHER" id="PTHR30411:SF0">
    <property type="entry name" value="CYS-TRNA(PRO)_CYS-TRNA(CYS) DEACYLASE YBAK"/>
    <property type="match status" value="1"/>
</dbReference>
<gene>
    <name evidence="6" type="ORF">HNP76_001384</name>
</gene>
<dbReference type="NCBIfam" id="TIGR00011">
    <property type="entry name" value="YbaK_EbsC"/>
    <property type="match status" value="1"/>
</dbReference>
<evidence type="ECO:0000256" key="1">
    <source>
        <dbReference type="ARBA" id="ARBA00009798"/>
    </source>
</evidence>
<evidence type="ECO:0000313" key="7">
    <source>
        <dbReference type="Proteomes" id="UP000518887"/>
    </source>
</evidence>
<dbReference type="SUPFAM" id="SSF55826">
    <property type="entry name" value="YbaK/ProRS associated domain"/>
    <property type="match status" value="1"/>
</dbReference>
<comment type="caution">
    <text evidence="6">The sequence shown here is derived from an EMBL/GenBank/DDBJ whole genome shotgun (WGS) entry which is preliminary data.</text>
</comment>
<evidence type="ECO:0000256" key="2">
    <source>
        <dbReference type="ARBA" id="ARBA00022917"/>
    </source>
</evidence>
<dbReference type="AlphaFoldDB" id="A0A7W8G905"/>
<dbReference type="PIRSF" id="PIRSF006181">
    <property type="entry name" value="EbsC_YbaK"/>
    <property type="match status" value="1"/>
</dbReference>